<dbReference type="OrthoDB" id="5848772at2759"/>
<dbReference type="InterPro" id="IPR050603">
    <property type="entry name" value="MYST_HAT"/>
</dbReference>
<accession>A0A4U5LQZ8</accession>
<evidence type="ECO:0000313" key="4">
    <source>
        <dbReference type="EMBL" id="TKR58394.1"/>
    </source>
</evidence>
<dbReference type="PANTHER" id="PTHR10615:SF82">
    <property type="entry name" value="HISTONE ACETYLTRANSFERASE KAT8"/>
    <property type="match status" value="1"/>
</dbReference>
<evidence type="ECO:0000256" key="1">
    <source>
        <dbReference type="ARBA" id="ARBA00022679"/>
    </source>
</evidence>
<protein>
    <recommendedName>
        <fullName evidence="2">Histone acetyltransferase</fullName>
        <ecNumber evidence="2">2.3.1.48</ecNumber>
    </recommendedName>
</protein>
<reference evidence="4 5" key="2">
    <citation type="journal article" date="2019" name="G3 (Bethesda)">
        <title>Hybrid Assembly of the Genome of the Entomopathogenic Nematode Steinernema carpocapsae Identifies the X-Chromosome.</title>
        <authorList>
            <person name="Serra L."/>
            <person name="Macchietto M."/>
            <person name="Macias-Munoz A."/>
            <person name="McGill C.J."/>
            <person name="Rodriguez I.M."/>
            <person name="Rodriguez B."/>
            <person name="Murad R."/>
            <person name="Mortazavi A."/>
        </authorList>
    </citation>
    <scope>NUCLEOTIDE SEQUENCE [LARGE SCALE GENOMIC DNA]</scope>
    <source>
        <strain evidence="4 5">ALL</strain>
    </source>
</reference>
<feature type="domain" description="MYST-type HAT" evidence="3">
    <location>
        <begin position="57"/>
        <end position="133"/>
    </location>
</feature>
<comment type="caution">
    <text evidence="4">The sequence shown here is derived from an EMBL/GenBank/DDBJ whole genome shotgun (WGS) entry which is preliminary data.</text>
</comment>
<dbReference type="EC" id="2.3.1.48" evidence="2"/>
<keyword evidence="5" id="KW-1185">Reference proteome</keyword>
<dbReference type="GO" id="GO:0035267">
    <property type="term" value="C:NuA4 histone acetyltransferase complex"/>
    <property type="evidence" value="ECO:0007669"/>
    <property type="project" value="TreeGrafter"/>
</dbReference>
<dbReference type="GO" id="GO:0005634">
    <property type="term" value="C:nucleus"/>
    <property type="evidence" value="ECO:0007669"/>
    <property type="project" value="UniProtKB-SubCell"/>
</dbReference>
<gene>
    <name evidence="4" type="ORF">L596_029845</name>
</gene>
<dbReference type="Gene3D" id="3.30.60.60">
    <property type="entry name" value="N-acetyl transferase-like"/>
    <property type="match status" value="1"/>
</dbReference>
<comment type="catalytic activity">
    <reaction evidence="2">
        <text>L-lysyl-[protein] + acetyl-CoA = N(6)-acetyl-L-lysyl-[protein] + CoA + H(+)</text>
        <dbReference type="Rhea" id="RHEA:45948"/>
        <dbReference type="Rhea" id="RHEA-COMP:9752"/>
        <dbReference type="Rhea" id="RHEA-COMP:10731"/>
        <dbReference type="ChEBI" id="CHEBI:15378"/>
        <dbReference type="ChEBI" id="CHEBI:29969"/>
        <dbReference type="ChEBI" id="CHEBI:57287"/>
        <dbReference type="ChEBI" id="CHEBI:57288"/>
        <dbReference type="ChEBI" id="CHEBI:61930"/>
        <dbReference type="EC" id="2.3.1.48"/>
    </reaction>
</comment>
<name>A0A4U5LQZ8_STECR</name>
<dbReference type="Proteomes" id="UP000298663">
    <property type="component" value="Unassembled WGS sequence"/>
</dbReference>
<dbReference type="InterPro" id="IPR002717">
    <property type="entry name" value="HAT_MYST-type"/>
</dbReference>
<evidence type="ECO:0000256" key="2">
    <source>
        <dbReference type="RuleBase" id="RU361211"/>
    </source>
</evidence>
<proteinExistence type="inferred from homology"/>
<organism evidence="4 5">
    <name type="scientific">Steinernema carpocapsae</name>
    <name type="common">Entomopathogenic nematode</name>
    <dbReference type="NCBI Taxonomy" id="34508"/>
    <lineage>
        <taxon>Eukaryota</taxon>
        <taxon>Metazoa</taxon>
        <taxon>Ecdysozoa</taxon>
        <taxon>Nematoda</taxon>
        <taxon>Chromadorea</taxon>
        <taxon>Rhabditida</taxon>
        <taxon>Tylenchina</taxon>
        <taxon>Panagrolaimomorpha</taxon>
        <taxon>Strongyloidoidea</taxon>
        <taxon>Steinernematidae</taxon>
        <taxon>Steinernema</taxon>
    </lineage>
</organism>
<dbReference type="InterPro" id="IPR016181">
    <property type="entry name" value="Acyl_CoA_acyltransferase"/>
</dbReference>
<evidence type="ECO:0000313" key="5">
    <source>
        <dbReference type="Proteomes" id="UP000298663"/>
    </source>
</evidence>
<dbReference type="GO" id="GO:0006355">
    <property type="term" value="P:regulation of DNA-templated transcription"/>
    <property type="evidence" value="ECO:0007669"/>
    <property type="project" value="InterPro"/>
</dbReference>
<comment type="subcellular location">
    <subcellularLocation>
        <location evidence="2">Nucleus</location>
    </subcellularLocation>
</comment>
<sequence length="133" mass="15311">MAPRGQLHQAAEDPSTIGPVATRSKTEIDKEFNHVEESYEEMSARTAVFEKQYAEATKVKTIEVVRFGKLEMDAWYYSPYYPKICENGILFVCQYCLVYTSDFEQYLHHTGMSGEDGLDEQKSEFGNLEKEVM</sequence>
<dbReference type="Pfam" id="PF17772">
    <property type="entry name" value="zf-MYST"/>
    <property type="match status" value="1"/>
</dbReference>
<dbReference type="GO" id="GO:0044545">
    <property type="term" value="C:NSL complex"/>
    <property type="evidence" value="ECO:0007669"/>
    <property type="project" value="TreeGrafter"/>
</dbReference>
<reference evidence="4 5" key="1">
    <citation type="journal article" date="2015" name="Genome Biol.">
        <title>Comparative genomics of Steinernema reveals deeply conserved gene regulatory networks.</title>
        <authorList>
            <person name="Dillman A.R."/>
            <person name="Macchietto M."/>
            <person name="Porter C.F."/>
            <person name="Rogers A."/>
            <person name="Williams B."/>
            <person name="Antoshechkin I."/>
            <person name="Lee M.M."/>
            <person name="Goodwin Z."/>
            <person name="Lu X."/>
            <person name="Lewis E.E."/>
            <person name="Goodrich-Blair H."/>
            <person name="Stock S.P."/>
            <person name="Adams B.J."/>
            <person name="Sternberg P.W."/>
            <person name="Mortazavi A."/>
        </authorList>
    </citation>
    <scope>NUCLEOTIDE SEQUENCE [LARGE SCALE GENOMIC DNA]</scope>
    <source>
        <strain evidence="4 5">ALL</strain>
    </source>
</reference>
<dbReference type="SUPFAM" id="SSF55729">
    <property type="entry name" value="Acyl-CoA N-acyltransferases (Nat)"/>
    <property type="match status" value="1"/>
</dbReference>
<dbReference type="EMBL" id="AZBU02000013">
    <property type="protein sequence ID" value="TKR58394.1"/>
    <property type="molecule type" value="Genomic_DNA"/>
</dbReference>
<dbReference type="GO" id="GO:0046972">
    <property type="term" value="F:histone H4K16 acetyltransferase activity"/>
    <property type="evidence" value="ECO:0007669"/>
    <property type="project" value="TreeGrafter"/>
</dbReference>
<keyword evidence="2" id="KW-0539">Nucleus</keyword>
<evidence type="ECO:0000259" key="3">
    <source>
        <dbReference type="PROSITE" id="PS51726"/>
    </source>
</evidence>
<dbReference type="STRING" id="34508.A0A4U5LQZ8"/>
<dbReference type="PROSITE" id="PS51726">
    <property type="entry name" value="MYST_HAT"/>
    <property type="match status" value="1"/>
</dbReference>
<keyword evidence="1" id="KW-0808">Transferase</keyword>
<dbReference type="AlphaFoldDB" id="A0A4U5LQZ8"/>
<dbReference type="PANTHER" id="PTHR10615">
    <property type="entry name" value="HISTONE ACETYLTRANSFERASE"/>
    <property type="match status" value="1"/>
</dbReference>
<dbReference type="GO" id="GO:0072487">
    <property type="term" value="C:MSL complex"/>
    <property type="evidence" value="ECO:0007669"/>
    <property type="project" value="TreeGrafter"/>
</dbReference>
<dbReference type="InterPro" id="IPR040706">
    <property type="entry name" value="Zf-MYST"/>
</dbReference>
<comment type="similarity">
    <text evidence="2">Belongs to the MYST (SAS/MOZ) family.</text>
</comment>